<proteinExistence type="predicted"/>
<dbReference type="KEGG" id="trg:TRUGW13939_03983"/>
<dbReference type="GeneID" id="55991485"/>
<organism evidence="2 3">
    <name type="scientific">Talaromyces rugulosus</name>
    <name type="common">Penicillium rugulosum</name>
    <dbReference type="NCBI Taxonomy" id="121627"/>
    <lineage>
        <taxon>Eukaryota</taxon>
        <taxon>Fungi</taxon>
        <taxon>Dikarya</taxon>
        <taxon>Ascomycota</taxon>
        <taxon>Pezizomycotina</taxon>
        <taxon>Eurotiomycetes</taxon>
        <taxon>Eurotiomycetidae</taxon>
        <taxon>Eurotiales</taxon>
        <taxon>Trichocomaceae</taxon>
        <taxon>Talaromyces</taxon>
        <taxon>Talaromyces sect. Islandici</taxon>
    </lineage>
</organism>
<reference evidence="3" key="1">
    <citation type="submission" date="2020-06" db="EMBL/GenBank/DDBJ databases">
        <title>A chromosome-scale genome assembly of Talaromyces rugulosus W13939.</title>
        <authorList>
            <person name="Wang B."/>
            <person name="Guo L."/>
            <person name="Ye K."/>
            <person name="Wang L."/>
        </authorList>
    </citation>
    <scope>NUCLEOTIDE SEQUENCE [LARGE SCALE GENOMIC DNA]</scope>
    <source>
        <strain evidence="3">W13939</strain>
    </source>
</reference>
<protein>
    <submittedName>
        <fullName evidence="2">Uncharacterized protein</fullName>
    </submittedName>
</protein>
<keyword evidence="1" id="KW-0175">Coiled coil</keyword>
<evidence type="ECO:0000256" key="1">
    <source>
        <dbReference type="SAM" id="Coils"/>
    </source>
</evidence>
<sequence>MAAYPAAIKTLAPSCHGFRFFLLVYISQEADLINRIRKHQTSTDDRAPTEDPAVQHLSISDETHCLIAASIPLDAADTIEMAREELENAAKNDHLHEEYLSAGTVVTNTRGRFWTSMDSQMSEFREELARTTVRLDAKTDELQRATARLEMKTNELERTAVGFRDFRHRFISTYKRDILNQSDVTDKNFIQHGNNIVHSGNVKRDAELYTGPYPRHDISVFRKLYGVLPVVATTIEYEPTISVLDRYATIVSNPKKEYTGRYLDTHEEPEVQYWSVPASVPTQYFAAELQRVKDAVENDNTPATTIYSAAQCEDDIAALVYAELHLYGDDGKKKASVGPPAVVV</sequence>
<dbReference type="Proteomes" id="UP000509510">
    <property type="component" value="Chromosome II"/>
</dbReference>
<evidence type="ECO:0000313" key="3">
    <source>
        <dbReference type="Proteomes" id="UP000509510"/>
    </source>
</evidence>
<name>A0A7H8QSV7_TALRU</name>
<dbReference type="RefSeq" id="XP_035343054.1">
    <property type="nucleotide sequence ID" value="XM_035487161.1"/>
</dbReference>
<dbReference type="AlphaFoldDB" id="A0A7H8QSV7"/>
<feature type="coiled-coil region" evidence="1">
    <location>
        <begin position="121"/>
        <end position="159"/>
    </location>
</feature>
<evidence type="ECO:0000313" key="2">
    <source>
        <dbReference type="EMBL" id="QKX56876.1"/>
    </source>
</evidence>
<gene>
    <name evidence="2" type="ORF">TRUGW13939_03983</name>
</gene>
<dbReference type="EMBL" id="CP055899">
    <property type="protein sequence ID" value="QKX56876.1"/>
    <property type="molecule type" value="Genomic_DNA"/>
</dbReference>
<accession>A0A7H8QSV7</accession>
<dbReference type="OrthoDB" id="5420280at2759"/>
<keyword evidence="3" id="KW-1185">Reference proteome</keyword>